<reference evidence="1 2" key="1">
    <citation type="submission" date="2019-12" db="EMBL/GenBank/DDBJ databases">
        <title>Devosia maris sp. nov., isolated from the deep seawater.</title>
        <authorList>
            <person name="Liu Y."/>
        </authorList>
    </citation>
    <scope>NUCLEOTIDE SEQUENCE [LARGE SCALE GENOMIC DNA]</scope>
    <source>
        <strain evidence="1 2">L53-10-65</strain>
    </source>
</reference>
<gene>
    <name evidence="1" type="ORF">GO014_11095</name>
</gene>
<evidence type="ECO:0008006" key="3">
    <source>
        <dbReference type="Google" id="ProtNLM"/>
    </source>
</evidence>
<accession>A0A7X3FRP7</accession>
<evidence type="ECO:0000313" key="1">
    <source>
        <dbReference type="EMBL" id="MVS99567.1"/>
    </source>
</evidence>
<dbReference type="SUPFAM" id="SSF54593">
    <property type="entry name" value="Glyoxalase/Bleomycin resistance protein/Dihydroxybiphenyl dioxygenase"/>
    <property type="match status" value="1"/>
</dbReference>
<dbReference type="RefSeq" id="WP_157290408.1">
    <property type="nucleotide sequence ID" value="NZ_WQRF01000003.1"/>
</dbReference>
<evidence type="ECO:0000313" key="2">
    <source>
        <dbReference type="Proteomes" id="UP000438106"/>
    </source>
</evidence>
<proteinExistence type="predicted"/>
<organism evidence="1 2">
    <name type="scientific">Devosia marina</name>
    <dbReference type="NCBI Taxonomy" id="2683198"/>
    <lineage>
        <taxon>Bacteria</taxon>
        <taxon>Pseudomonadati</taxon>
        <taxon>Pseudomonadota</taxon>
        <taxon>Alphaproteobacteria</taxon>
        <taxon>Hyphomicrobiales</taxon>
        <taxon>Devosiaceae</taxon>
        <taxon>Devosia</taxon>
    </lineage>
</organism>
<name>A0A7X3FRP7_9HYPH</name>
<dbReference type="Proteomes" id="UP000438106">
    <property type="component" value="Unassembled WGS sequence"/>
</dbReference>
<dbReference type="Gene3D" id="3.10.180.10">
    <property type="entry name" value="2,3-Dihydroxybiphenyl 1,2-Dioxygenase, domain 1"/>
    <property type="match status" value="1"/>
</dbReference>
<dbReference type="AlphaFoldDB" id="A0A7X3FRP7"/>
<dbReference type="EMBL" id="WQRF01000003">
    <property type="protein sequence ID" value="MVS99567.1"/>
    <property type="molecule type" value="Genomic_DNA"/>
</dbReference>
<comment type="caution">
    <text evidence="1">The sequence shown here is derived from an EMBL/GenBank/DDBJ whole genome shotgun (WGS) entry which is preliminary data.</text>
</comment>
<keyword evidence="2" id="KW-1185">Reference proteome</keyword>
<dbReference type="InterPro" id="IPR029068">
    <property type="entry name" value="Glyas_Bleomycin-R_OHBP_Dase"/>
</dbReference>
<protein>
    <recommendedName>
        <fullName evidence="3">Glyoxalase-like domain-containing protein</fullName>
    </recommendedName>
</protein>
<sequence length="118" mass="13047">MTCIAGGVNIAMKVPAHQYDGVVAFYRETLECEEIEGGADVSFRFGPNRLWIDRVPQLSRAEIWLELVSKDFGAAAQKLEQAGIVRDDGIEPLPETMTAGWFFNPAGIVHLLRLDTTP</sequence>